<proteinExistence type="predicted"/>
<dbReference type="EMBL" id="EU016577">
    <property type="protein sequence ID" value="ABZ06503.1"/>
    <property type="molecule type" value="Genomic_DNA"/>
</dbReference>
<reference evidence="2" key="1">
    <citation type="journal article" date="2008" name="ISME J.">
        <title>Genomic patterns of recombination, clonal divergence and environment in marine microbial populations.</title>
        <authorList>
            <person name="Konstantinidis K.T."/>
            <person name="Delong E.F."/>
        </authorList>
    </citation>
    <scope>NUCLEOTIDE SEQUENCE</scope>
</reference>
<evidence type="ECO:0000313" key="2">
    <source>
        <dbReference type="EMBL" id="ABZ06503.1"/>
    </source>
</evidence>
<accession>B3T1P4</accession>
<keyword evidence="1" id="KW-0812">Transmembrane</keyword>
<keyword evidence="1" id="KW-1133">Transmembrane helix</keyword>
<gene>
    <name evidence="2" type="ORF">ALOHA_HF4000010L19ctg1g17</name>
</gene>
<feature type="transmembrane region" description="Helical" evidence="1">
    <location>
        <begin position="6"/>
        <end position="30"/>
    </location>
</feature>
<evidence type="ECO:0000256" key="1">
    <source>
        <dbReference type="SAM" id="Phobius"/>
    </source>
</evidence>
<sequence length="254" mass="29250">MKRAIILGFTLVETLVAIVIGVISVAALFYSYQFFAKSYQGILDKASISRSGRDALTMIAKDLRNAGYKDVNYTPNFDRWIEQRDSEDFAGADFLAIYYNTSPNDRVRIYYRVRKYRDDKNSEDMYLSRDVVENPVTNPKQLLLNEIIVPYVTDFQVVLKDIDGKELKPVCIKCNAESLKHGTAAEGKANQSKVHTAEVYLTVRSPNKIYQKDKIWKIINYNAPTGRTQTLSPDRYHRETFFTSVYLRNIVNIK</sequence>
<protein>
    <recommendedName>
        <fullName evidence="3">Prepilin-type N-terminal cleavage/methylation domain protein</fullName>
    </recommendedName>
</protein>
<keyword evidence="1" id="KW-0472">Membrane</keyword>
<evidence type="ECO:0008006" key="3">
    <source>
        <dbReference type="Google" id="ProtNLM"/>
    </source>
</evidence>
<name>B3T1P4_9ZZZZ</name>
<dbReference type="AlphaFoldDB" id="B3T1P4"/>
<organism evidence="2">
    <name type="scientific">uncultured marine microorganism HF4000_010L19</name>
    <dbReference type="NCBI Taxonomy" id="455518"/>
    <lineage>
        <taxon>unclassified sequences</taxon>
        <taxon>environmental samples</taxon>
    </lineage>
</organism>